<evidence type="ECO:0000256" key="1">
    <source>
        <dbReference type="ARBA" id="ARBA00006854"/>
    </source>
</evidence>
<dbReference type="PANTHER" id="PTHR22100:SF13">
    <property type="entry name" value="WINGS APART-LIKE PROTEIN HOMOLOG"/>
    <property type="match status" value="1"/>
</dbReference>
<evidence type="ECO:0000313" key="4">
    <source>
        <dbReference type="WBParaSite" id="DME_0000367001-mRNA-1"/>
    </source>
</evidence>
<protein>
    <submittedName>
        <fullName evidence="4">WAPL domain-containing protein</fullName>
    </submittedName>
</protein>
<reference evidence="4" key="1">
    <citation type="submission" date="2017-02" db="UniProtKB">
        <authorList>
            <consortium name="WormBaseParasite"/>
        </authorList>
    </citation>
    <scope>IDENTIFICATION</scope>
</reference>
<dbReference type="PANTHER" id="PTHR22100">
    <property type="entry name" value="WINGS APART-LIKE PROTEIN HOMOLOG"/>
    <property type="match status" value="1"/>
</dbReference>
<accession>A0A0N4U9B9</accession>
<dbReference type="Gene3D" id="1.25.10.10">
    <property type="entry name" value="Leucine-rich Repeat Variant"/>
    <property type="match status" value="1"/>
</dbReference>
<organism evidence="3 4">
    <name type="scientific">Dracunculus medinensis</name>
    <name type="common">Guinea worm</name>
    <dbReference type="NCBI Taxonomy" id="318479"/>
    <lineage>
        <taxon>Eukaryota</taxon>
        <taxon>Metazoa</taxon>
        <taxon>Ecdysozoa</taxon>
        <taxon>Nematoda</taxon>
        <taxon>Chromadorea</taxon>
        <taxon>Rhabditida</taxon>
        <taxon>Spirurina</taxon>
        <taxon>Dracunculoidea</taxon>
        <taxon>Dracunculidae</taxon>
        <taxon>Dracunculus</taxon>
    </lineage>
</organism>
<dbReference type="PROSITE" id="PS51271">
    <property type="entry name" value="WAPL"/>
    <property type="match status" value="1"/>
</dbReference>
<evidence type="ECO:0000313" key="3">
    <source>
        <dbReference type="Proteomes" id="UP000038040"/>
    </source>
</evidence>
<sequence>LVYKHKFFDDDEIERKTDTFMSFYRSPNIIGPNTGKALIETRVKNVKEAHQCLESGAKDDFTDDIEYALSTLTDPLSTPSLKCLSIISLSRKCISSEFRQFFRSQNFFGKIVKTLGDSNMAICISSMIYLISRDTVSLDVDAVSLRLFNQLLKWDKPKGNGEYMRFSKMSFFQPSFLVLESLVYICARKTDNQILKKELLNLGILQWIVSKCKFFYTCLKILERCLRVLESAIVCNKKNQAFLISHRGSLLIQSSVKFVPFFLLFEQSITCLSRVAGLLMNMSHENELCSTKLGQMSGFLPLCMSSFTYLVPKFAAKEKRFDLTVLVSVIIISDETIHRNLFVTVLFVYHESIARSIDEELDNDLVLEDVPDDSNCTDDDDDGRLHRLPAELTEDEMIETVQKAMNKASKHMEDSVLASYFALLIGCLLQQNEVIKSELSGGKLTLMIEQLQRFLEFMKISIIK</sequence>
<proteinExistence type="inferred from homology"/>
<dbReference type="Proteomes" id="UP000038040">
    <property type="component" value="Unplaced"/>
</dbReference>
<dbReference type="InterPro" id="IPR022771">
    <property type="entry name" value="WAPL_C"/>
</dbReference>
<dbReference type="WBParaSite" id="DME_0000367001-mRNA-1">
    <property type="protein sequence ID" value="DME_0000367001-mRNA-1"/>
    <property type="gene ID" value="DME_0000367001"/>
</dbReference>
<dbReference type="AlphaFoldDB" id="A0A0N4U9B9"/>
<dbReference type="InterPro" id="IPR039874">
    <property type="entry name" value="WAPL"/>
</dbReference>
<feature type="domain" description="WAPL" evidence="2">
    <location>
        <begin position="33"/>
        <end position="461"/>
    </location>
</feature>
<comment type="similarity">
    <text evidence="1">Belongs to the WAPL family.</text>
</comment>
<name>A0A0N4U9B9_DRAME</name>
<dbReference type="Pfam" id="PF07814">
    <property type="entry name" value="WAPL"/>
    <property type="match status" value="2"/>
</dbReference>
<dbReference type="InterPro" id="IPR011989">
    <property type="entry name" value="ARM-like"/>
</dbReference>
<evidence type="ECO:0000259" key="2">
    <source>
        <dbReference type="PROSITE" id="PS51271"/>
    </source>
</evidence>
<dbReference type="InterPro" id="IPR012502">
    <property type="entry name" value="WAPL_dom"/>
</dbReference>